<evidence type="ECO:0000259" key="5">
    <source>
        <dbReference type="Pfam" id="PF00534"/>
    </source>
</evidence>
<keyword evidence="4" id="KW-0472">Membrane</keyword>
<dbReference type="EMBL" id="LCWF01000024">
    <property type="protein sequence ID" value="KKY27487.1"/>
    <property type="molecule type" value="Genomic_DNA"/>
</dbReference>
<comment type="subcellular location">
    <subcellularLocation>
        <location evidence="4">Endoplasmic reticulum membrane</location>
    </subcellularLocation>
</comment>
<feature type="domain" description="Glycosyl transferase family 1" evidence="5">
    <location>
        <begin position="45"/>
        <end position="121"/>
    </location>
</feature>
<dbReference type="Gene3D" id="3.40.50.2000">
    <property type="entry name" value="Glycogen Phosphorylase B"/>
    <property type="match status" value="1"/>
</dbReference>
<comment type="caution">
    <text evidence="6">The sequence shown here is derived from an EMBL/GenBank/DDBJ whole genome shotgun (WGS) entry which is preliminary data.</text>
</comment>
<sequence length="311" mass="34301">MTASDSVVVNSNFTKSIVNLTFGPQIAENARVIYPCVDTTESQSLRHKEKIWQDRKVFLSINRFEEKKGIELAIRAYHGLTPSERQSTRLVMAGGYDPRIPENVRYHKHLDELASSLGLSTATASTMPTALAIPSSISVVFLLSIPSPFKDTLLNSASLLLYTPQNEHFGIVPVEAMFAGIPVLAATTGGPLETVVEGQTGWLRPVDDVHAWTSILRKISTETTSSELEKISQNGRKRVSELFSRTVMASRFEEELQIMLDRKERNPFLEFKDISMFCGLVGVFVASMIAVLIRGSLSSSSSSSSKRVKSS</sequence>
<dbReference type="PANTHER" id="PTHR45918:SF1">
    <property type="entry name" value="ALPHA-1,3_1,6-MANNOSYLTRANSFERASE ALG2"/>
    <property type="match status" value="1"/>
</dbReference>
<dbReference type="PANTHER" id="PTHR45918">
    <property type="entry name" value="ALPHA-1,3/1,6-MANNOSYLTRANSFERASE ALG2"/>
    <property type="match status" value="1"/>
</dbReference>
<reference evidence="6 7" key="2">
    <citation type="submission" date="2015-05" db="EMBL/GenBank/DDBJ databases">
        <authorList>
            <person name="Morales-Cruz A."/>
            <person name="Amrine K.C."/>
            <person name="Cantu D."/>
        </authorList>
    </citation>
    <scope>NUCLEOTIDE SEQUENCE [LARGE SCALE GENOMIC DNA]</scope>
    <source>
        <strain evidence="6">UCRPC4</strain>
    </source>
</reference>
<comment type="catalytic activity">
    <reaction evidence="4">
        <text>a beta-D-Man-(1-&gt;4)-beta-D-GlcNAc-(1-&gt;4)-alpha-D-GlcNAc-diphospho-di-trans,poly-cis-dolichol + GDP-alpha-D-mannose = an alpha-D-Man-(1-&gt;3)-beta-D-Man-(1-&gt;4)-beta-D-GlcNAc-(1-&gt;4)-alpha-D-GlcNAc-diphospho-di-trans,poly-cis-dolichol + GDP + H(+)</text>
        <dbReference type="Rhea" id="RHEA:29515"/>
        <dbReference type="Rhea" id="RHEA-COMP:19511"/>
        <dbReference type="Rhea" id="RHEA-COMP:19513"/>
        <dbReference type="ChEBI" id="CHEBI:15378"/>
        <dbReference type="ChEBI" id="CHEBI:57527"/>
        <dbReference type="ChEBI" id="CHEBI:58189"/>
        <dbReference type="ChEBI" id="CHEBI:58472"/>
        <dbReference type="ChEBI" id="CHEBI:132510"/>
        <dbReference type="EC" id="2.4.1.132"/>
    </reaction>
    <physiologicalReaction direction="left-to-right" evidence="4">
        <dbReference type="Rhea" id="RHEA:29516"/>
    </physiologicalReaction>
</comment>
<evidence type="ECO:0000313" key="7">
    <source>
        <dbReference type="Proteomes" id="UP000053317"/>
    </source>
</evidence>
<name>A0A0G2EY07_PHACM</name>
<dbReference type="GO" id="GO:0102704">
    <property type="term" value="F:GDP-Man:Man(2)GlcNAc(2)-PP-Dol alpha-1,6-mannosyltransferase activity"/>
    <property type="evidence" value="ECO:0007669"/>
    <property type="project" value="UniProtKB-UniRule"/>
</dbReference>
<feature type="domain" description="Glycosyl transferase family 1" evidence="5">
    <location>
        <begin position="138"/>
        <end position="238"/>
    </location>
</feature>
<dbReference type="InterPro" id="IPR027054">
    <property type="entry name" value="ALG2"/>
</dbReference>
<reference evidence="6 7" key="1">
    <citation type="submission" date="2015-05" db="EMBL/GenBank/DDBJ databases">
        <title>Distinctive expansion of gene families associated with plant cell wall degradation and secondary metabolism in the genomes of grapevine trunk pathogens.</title>
        <authorList>
            <person name="Lawrence D.P."/>
            <person name="Travadon R."/>
            <person name="Rolshausen P.E."/>
            <person name="Baumgartner K."/>
        </authorList>
    </citation>
    <scope>NUCLEOTIDE SEQUENCE [LARGE SCALE GENOMIC DNA]</scope>
    <source>
        <strain evidence="6">UCRPC4</strain>
    </source>
</reference>
<comment type="catalytic activity">
    <reaction evidence="4">
        <text>an alpha-D-Man-(1-&gt;3)-beta-D-Man-(1-&gt;4)-beta-D-GlcNAc-(1-&gt;4)-alpha-D-GlcNAc-diphospho-di-trans,poly-cis-dolichol + GDP-alpha-D-mannose = an alpha-D-Man-(1-&gt;3)-[alpha-D-Man-(1-&gt;6)]-beta-D-Man-(1-&gt;4)-beta-D-GlcNAc-(1-&gt;4)-alpha-D-GlcNAc-diphospho-di-trans,poly-cis-dolichol + GDP + H(+)</text>
        <dbReference type="Rhea" id="RHEA:29519"/>
        <dbReference type="Rhea" id="RHEA-COMP:19513"/>
        <dbReference type="Rhea" id="RHEA-COMP:19515"/>
        <dbReference type="ChEBI" id="CHEBI:15378"/>
        <dbReference type="ChEBI" id="CHEBI:57527"/>
        <dbReference type="ChEBI" id="CHEBI:58189"/>
        <dbReference type="ChEBI" id="CHEBI:132510"/>
        <dbReference type="ChEBI" id="CHEBI:132511"/>
        <dbReference type="EC" id="2.4.1.257"/>
    </reaction>
    <physiologicalReaction direction="left-to-right" evidence="4">
        <dbReference type="Rhea" id="RHEA:29520"/>
    </physiologicalReaction>
</comment>
<organism evidence="6 7">
    <name type="scientific">Phaeomoniella chlamydospora</name>
    <name type="common">Phaeoacremonium chlamydosporum</name>
    <dbReference type="NCBI Taxonomy" id="158046"/>
    <lineage>
        <taxon>Eukaryota</taxon>
        <taxon>Fungi</taxon>
        <taxon>Dikarya</taxon>
        <taxon>Ascomycota</taxon>
        <taxon>Pezizomycotina</taxon>
        <taxon>Eurotiomycetes</taxon>
        <taxon>Chaetothyriomycetidae</taxon>
        <taxon>Phaeomoniellales</taxon>
        <taxon>Phaeomoniellaceae</taxon>
        <taxon>Phaeomoniella</taxon>
    </lineage>
</organism>
<comment type="similarity">
    <text evidence="4">Belongs to the glycosyltransferase group 1 family.</text>
</comment>
<feature type="transmembrane region" description="Helical" evidence="4">
    <location>
        <begin position="274"/>
        <end position="297"/>
    </location>
</feature>
<keyword evidence="4" id="KW-1133">Transmembrane helix</keyword>
<accession>A0A0G2EY07</accession>
<dbReference type="Pfam" id="PF00534">
    <property type="entry name" value="Glycos_transf_1"/>
    <property type="match status" value="2"/>
</dbReference>
<dbReference type="SUPFAM" id="SSF53756">
    <property type="entry name" value="UDP-Glycosyltransferase/glycogen phosphorylase"/>
    <property type="match status" value="1"/>
</dbReference>
<dbReference type="AlphaFoldDB" id="A0A0G2EY07"/>
<dbReference type="EC" id="2.4.1.132" evidence="4"/>
<evidence type="ECO:0000256" key="4">
    <source>
        <dbReference type="RuleBase" id="RU367136"/>
    </source>
</evidence>
<keyword evidence="2 4" id="KW-0328">Glycosyltransferase</keyword>
<dbReference type="GO" id="GO:0004378">
    <property type="term" value="F:GDP-Man:Man(1)GlcNAc(2)-PP-Dol alpha-1,3-mannosyltransferase activity"/>
    <property type="evidence" value="ECO:0007669"/>
    <property type="project" value="UniProtKB-UniRule"/>
</dbReference>
<dbReference type="UniPathway" id="UPA00378"/>
<dbReference type="OrthoDB" id="448893at2759"/>
<proteinExistence type="inferred from homology"/>
<comment type="function">
    <text evidence="1 4">Mannosylates Man(2)GlcNAc(2)-dolichol diphosphate and Man(1)GlcNAc(2)-dolichol diphosphate to form Man(3)GlcNAc(2)-dolichol diphosphate.</text>
</comment>
<gene>
    <name evidence="6" type="ORF">UCRPC4_g01082</name>
</gene>
<keyword evidence="4" id="KW-0812">Transmembrane</keyword>
<keyword evidence="4" id="KW-0256">Endoplasmic reticulum</keyword>
<evidence type="ECO:0000256" key="3">
    <source>
        <dbReference type="ARBA" id="ARBA00022679"/>
    </source>
</evidence>
<dbReference type="Proteomes" id="UP000053317">
    <property type="component" value="Unassembled WGS sequence"/>
</dbReference>
<evidence type="ECO:0000313" key="6">
    <source>
        <dbReference type="EMBL" id="KKY27487.1"/>
    </source>
</evidence>
<dbReference type="EC" id="2.4.1.257" evidence="4"/>
<keyword evidence="3 4" id="KW-0808">Transferase</keyword>
<keyword evidence="7" id="KW-1185">Reference proteome</keyword>
<protein>
    <recommendedName>
        <fullName evidence="4">Alpha-1,3/1,6-mannosyltransferase ALG2</fullName>
        <ecNumber evidence="4">2.4.1.132</ecNumber>
        <ecNumber evidence="4">2.4.1.257</ecNumber>
    </recommendedName>
    <alternativeName>
        <fullName evidence="4">GDP-Man:Man(1)GlcNAc(2)-PP-Dol alpha-1,3-mannosyltransferase</fullName>
    </alternativeName>
</protein>
<comment type="pathway">
    <text evidence="4">Protein modification; protein glycosylation.</text>
</comment>
<evidence type="ECO:0000256" key="1">
    <source>
        <dbReference type="ARBA" id="ARBA00003142"/>
    </source>
</evidence>
<evidence type="ECO:0000256" key="2">
    <source>
        <dbReference type="ARBA" id="ARBA00022676"/>
    </source>
</evidence>
<dbReference type="GO" id="GO:0005789">
    <property type="term" value="C:endoplasmic reticulum membrane"/>
    <property type="evidence" value="ECO:0007669"/>
    <property type="project" value="UniProtKB-SubCell"/>
</dbReference>
<dbReference type="InterPro" id="IPR001296">
    <property type="entry name" value="Glyco_trans_1"/>
</dbReference>